<feature type="compositionally biased region" description="Low complexity" evidence="1">
    <location>
        <begin position="74"/>
        <end position="89"/>
    </location>
</feature>
<accession>A0A0N5BNP7</accession>
<evidence type="ECO:0000256" key="1">
    <source>
        <dbReference type="SAM" id="MobiDB-lite"/>
    </source>
</evidence>
<evidence type="ECO:0000256" key="2">
    <source>
        <dbReference type="SAM" id="SignalP"/>
    </source>
</evidence>
<feature type="signal peptide" evidence="2">
    <location>
        <begin position="1"/>
        <end position="18"/>
    </location>
</feature>
<feature type="compositionally biased region" description="Basic residues" evidence="1">
    <location>
        <begin position="90"/>
        <end position="103"/>
    </location>
</feature>
<evidence type="ECO:0000313" key="3">
    <source>
        <dbReference type="Proteomes" id="UP000046392"/>
    </source>
</evidence>
<evidence type="ECO:0000313" key="4">
    <source>
        <dbReference type="WBParaSite" id="SPAL_0000752400.1"/>
    </source>
</evidence>
<reference evidence="4" key="1">
    <citation type="submission" date="2017-02" db="UniProtKB">
        <authorList>
            <consortium name="WormBaseParasite"/>
        </authorList>
    </citation>
    <scope>IDENTIFICATION</scope>
</reference>
<feature type="region of interest" description="Disordered" evidence="1">
    <location>
        <begin position="142"/>
        <end position="171"/>
    </location>
</feature>
<name>A0A0N5BNP7_STREA</name>
<dbReference type="WBParaSite" id="SPAL_0000752400.1">
    <property type="protein sequence ID" value="SPAL_0000752400.1"/>
    <property type="gene ID" value="SPAL_0000752400"/>
</dbReference>
<dbReference type="Proteomes" id="UP000046392">
    <property type="component" value="Unplaced"/>
</dbReference>
<sequence length="386" mass="43338">MNLCGLLFFLLFINTILGCEHWFKKKHNLRRQHILKNNLNRNKGKNTPFSFLKKPKDVNIRRKEKNNGKLSYINNNGRLLKNNKNTSSKKQSKKSNSLKKKNKKVKVNNFKAWNNKIAKTIKKNTETFIKNVVNLPNMFHKTMKKNKSKGKNGRKTTQKDKTKHGKNVNVEPGVIDNKTEITDELENVPDSTCIENNDCSHNEECGSNGNCYDRKCRCGCVEFSSCISNDDCPGINSVCHSKCIGKNGTTTYCGIGFGNTFKFGKEESHCSRGSQCLSGICVGGGRKRILGGNQFYEAISCSKTSEDISCKGIGIEKCSTENNLIFRHTDQSLIGTKGNISITNMYHMKLNVDFPTCYSTNSHFIKCGENIEGSCIEGAYCGYCKC</sequence>
<keyword evidence="3" id="KW-1185">Reference proteome</keyword>
<feature type="chain" id="PRO_5005894617" evidence="2">
    <location>
        <begin position="19"/>
        <end position="386"/>
    </location>
</feature>
<organism evidence="3 4">
    <name type="scientific">Strongyloides papillosus</name>
    <name type="common">Intestinal threadworm</name>
    <dbReference type="NCBI Taxonomy" id="174720"/>
    <lineage>
        <taxon>Eukaryota</taxon>
        <taxon>Metazoa</taxon>
        <taxon>Ecdysozoa</taxon>
        <taxon>Nematoda</taxon>
        <taxon>Chromadorea</taxon>
        <taxon>Rhabditida</taxon>
        <taxon>Tylenchina</taxon>
        <taxon>Panagrolaimomorpha</taxon>
        <taxon>Strongyloidoidea</taxon>
        <taxon>Strongyloididae</taxon>
        <taxon>Strongyloides</taxon>
    </lineage>
</organism>
<keyword evidence="2" id="KW-0732">Signal</keyword>
<proteinExistence type="predicted"/>
<dbReference type="AlphaFoldDB" id="A0A0N5BNP7"/>
<feature type="region of interest" description="Disordered" evidence="1">
    <location>
        <begin position="64"/>
        <end position="103"/>
    </location>
</feature>
<protein>
    <submittedName>
        <fullName evidence="4">Defensin-like protein</fullName>
    </submittedName>
</protein>
<feature type="compositionally biased region" description="Basic residues" evidence="1">
    <location>
        <begin position="142"/>
        <end position="166"/>
    </location>
</feature>